<feature type="domain" description="4Fe-4S ferredoxin-type" evidence="4">
    <location>
        <begin position="39"/>
        <end position="67"/>
    </location>
</feature>
<proteinExistence type="predicted"/>
<dbReference type="RefSeq" id="WP_010942507.1">
    <property type="nucleotide sequence ID" value="NZ_JXBL01000001.1"/>
</dbReference>
<evidence type="ECO:0000313" key="6">
    <source>
        <dbReference type="Proteomes" id="UP000031433"/>
    </source>
</evidence>
<organism evidence="5 6">
    <name type="scientific">Geobacter soli</name>
    <dbReference type="NCBI Taxonomy" id="1510391"/>
    <lineage>
        <taxon>Bacteria</taxon>
        <taxon>Pseudomonadati</taxon>
        <taxon>Thermodesulfobacteriota</taxon>
        <taxon>Desulfuromonadia</taxon>
        <taxon>Geobacterales</taxon>
        <taxon>Geobacteraceae</taxon>
        <taxon>Geobacter</taxon>
    </lineage>
</organism>
<gene>
    <name evidence="5" type="ORF">SE37_05315</name>
</gene>
<dbReference type="SUPFAM" id="SSF54862">
    <property type="entry name" value="4Fe-4S ferredoxins"/>
    <property type="match status" value="1"/>
</dbReference>
<dbReference type="InterPro" id="IPR017896">
    <property type="entry name" value="4Fe4S_Fe-S-bd"/>
</dbReference>
<feature type="domain" description="4Fe-4S ferredoxin-type" evidence="4">
    <location>
        <begin position="2"/>
        <end position="31"/>
    </location>
</feature>
<dbReference type="GO" id="GO:0046872">
    <property type="term" value="F:metal ion binding"/>
    <property type="evidence" value="ECO:0007669"/>
    <property type="project" value="UniProtKB-KW"/>
</dbReference>
<reference evidence="5 6" key="1">
    <citation type="submission" date="2015-01" db="EMBL/GenBank/DDBJ databases">
        <title>Genome sequence of the anaerobic bacterium Geobacter soli GSS01, a dissimilatory Fe(III) reducer from soil.</title>
        <authorList>
            <person name="Yang G."/>
            <person name="Zhou S."/>
        </authorList>
    </citation>
    <scope>NUCLEOTIDE SEQUENCE [LARGE SCALE GENOMIC DNA]</scope>
    <source>
        <strain evidence="5 6">GSS01</strain>
    </source>
</reference>
<dbReference type="Gene3D" id="3.30.70.20">
    <property type="match status" value="1"/>
</dbReference>
<dbReference type="AlphaFoldDB" id="A0A0C1QNA1"/>
<keyword evidence="2" id="KW-0408">Iron</keyword>
<dbReference type="Proteomes" id="UP000031433">
    <property type="component" value="Unassembled WGS sequence"/>
</dbReference>
<dbReference type="Pfam" id="PF14697">
    <property type="entry name" value="Fer4_21"/>
    <property type="match status" value="1"/>
</dbReference>
<name>A0A0C1QNA1_9BACT</name>
<dbReference type="GO" id="GO:0051536">
    <property type="term" value="F:iron-sulfur cluster binding"/>
    <property type="evidence" value="ECO:0007669"/>
    <property type="project" value="UniProtKB-KW"/>
</dbReference>
<protein>
    <submittedName>
        <fullName evidence="5">Tungsten formylmethanofuran dehydrogenase</fullName>
    </submittedName>
</protein>
<evidence type="ECO:0000313" key="5">
    <source>
        <dbReference type="EMBL" id="KIE42092.1"/>
    </source>
</evidence>
<keyword evidence="6" id="KW-1185">Reference proteome</keyword>
<keyword evidence="1" id="KW-0479">Metal-binding</keyword>
<dbReference type="PROSITE" id="PS00198">
    <property type="entry name" value="4FE4S_FER_1"/>
    <property type="match status" value="1"/>
</dbReference>
<evidence type="ECO:0000256" key="3">
    <source>
        <dbReference type="ARBA" id="ARBA00023014"/>
    </source>
</evidence>
<sequence length="67" mass="7231">MAQIEIDESRCKGCGLCTLACSRKLIVMSSTINKYGYVTAVMTSQDQCTGCALCAEICPDVAIKVYK</sequence>
<evidence type="ECO:0000256" key="2">
    <source>
        <dbReference type="ARBA" id="ARBA00023004"/>
    </source>
</evidence>
<dbReference type="PANTHER" id="PTHR43122">
    <property type="entry name" value="FERREDOXIN SUBUNIT OF PYRUVATE:FLAVODOXIN OXIDOREDUCTASE-RELATED"/>
    <property type="match status" value="1"/>
</dbReference>
<dbReference type="PANTHER" id="PTHR43122:SF2">
    <property type="entry name" value="FERREDOXIN SUBUNIT OF PYRUVATE:FLAVODOXIN OXIDOREDUCTASE"/>
    <property type="match status" value="1"/>
</dbReference>
<dbReference type="EMBL" id="JXBL01000001">
    <property type="protein sequence ID" value="KIE42092.1"/>
    <property type="molecule type" value="Genomic_DNA"/>
</dbReference>
<comment type="caution">
    <text evidence="5">The sequence shown here is derived from an EMBL/GenBank/DDBJ whole genome shotgun (WGS) entry which is preliminary data.</text>
</comment>
<dbReference type="PROSITE" id="PS51379">
    <property type="entry name" value="4FE4S_FER_2"/>
    <property type="match status" value="2"/>
</dbReference>
<dbReference type="InterPro" id="IPR017900">
    <property type="entry name" value="4Fe4S_Fe_S_CS"/>
</dbReference>
<accession>A0A0C1QNA1</accession>
<evidence type="ECO:0000256" key="1">
    <source>
        <dbReference type="ARBA" id="ARBA00022723"/>
    </source>
</evidence>
<keyword evidence="3" id="KW-0411">Iron-sulfur</keyword>
<evidence type="ECO:0000259" key="4">
    <source>
        <dbReference type="PROSITE" id="PS51379"/>
    </source>
</evidence>